<feature type="transmembrane region" description="Helical" evidence="2">
    <location>
        <begin position="305"/>
        <end position="325"/>
    </location>
</feature>
<feature type="transmembrane region" description="Helical" evidence="2">
    <location>
        <begin position="267"/>
        <end position="285"/>
    </location>
</feature>
<comment type="caution">
    <text evidence="4">The sequence shown here is derived from an EMBL/GenBank/DDBJ whole genome shotgun (WGS) entry which is preliminary data.</text>
</comment>
<feature type="transmembrane region" description="Helical" evidence="2">
    <location>
        <begin position="90"/>
        <end position="109"/>
    </location>
</feature>
<dbReference type="OrthoDB" id="73653at2759"/>
<keyword evidence="2" id="KW-0812">Transmembrane</keyword>
<dbReference type="InterPro" id="IPR015449">
    <property type="entry name" value="K_chnl_Ca-activ_SK"/>
</dbReference>
<evidence type="ECO:0000313" key="5">
    <source>
        <dbReference type="Proteomes" id="UP000785679"/>
    </source>
</evidence>
<organism evidence="4 5">
    <name type="scientific">Halteria grandinella</name>
    <dbReference type="NCBI Taxonomy" id="5974"/>
    <lineage>
        <taxon>Eukaryota</taxon>
        <taxon>Sar</taxon>
        <taxon>Alveolata</taxon>
        <taxon>Ciliophora</taxon>
        <taxon>Intramacronucleata</taxon>
        <taxon>Spirotrichea</taxon>
        <taxon>Stichotrichia</taxon>
        <taxon>Sporadotrichida</taxon>
        <taxon>Halteriidae</taxon>
        <taxon>Halteria</taxon>
    </lineage>
</organism>
<feature type="coiled-coil region" evidence="1">
    <location>
        <begin position="484"/>
        <end position="511"/>
    </location>
</feature>
<feature type="transmembrane region" description="Helical" evidence="2">
    <location>
        <begin position="332"/>
        <end position="353"/>
    </location>
</feature>
<accession>A0A8J8NW90</accession>
<dbReference type="GO" id="GO:0016020">
    <property type="term" value="C:membrane"/>
    <property type="evidence" value="ECO:0007669"/>
    <property type="project" value="InterPro"/>
</dbReference>
<keyword evidence="2" id="KW-1133">Transmembrane helix</keyword>
<dbReference type="AlphaFoldDB" id="A0A8J8NW90"/>
<reference evidence="4" key="1">
    <citation type="submission" date="2019-06" db="EMBL/GenBank/DDBJ databases">
        <authorList>
            <person name="Zheng W."/>
        </authorList>
    </citation>
    <scope>NUCLEOTIDE SEQUENCE</scope>
    <source>
        <strain evidence="4">QDHG01</strain>
    </source>
</reference>
<proteinExistence type="predicted"/>
<feature type="domain" description="Potassium channel" evidence="3">
    <location>
        <begin position="274"/>
        <end position="350"/>
    </location>
</feature>
<name>A0A8J8NW90_HALGN</name>
<keyword evidence="1" id="KW-0175">Coiled coil</keyword>
<dbReference type="Proteomes" id="UP000785679">
    <property type="component" value="Unassembled WGS sequence"/>
</dbReference>
<dbReference type="Gene3D" id="1.10.287.70">
    <property type="match status" value="1"/>
</dbReference>
<feature type="transmembrane region" description="Helical" evidence="2">
    <location>
        <begin position="129"/>
        <end position="153"/>
    </location>
</feature>
<dbReference type="EMBL" id="RRYP01005150">
    <property type="protein sequence ID" value="TNV82288.1"/>
    <property type="molecule type" value="Genomic_DNA"/>
</dbReference>
<gene>
    <name evidence="4" type="ORF">FGO68_gene2421</name>
</gene>
<feature type="transmembrane region" description="Helical" evidence="2">
    <location>
        <begin position="205"/>
        <end position="225"/>
    </location>
</feature>
<evidence type="ECO:0000256" key="1">
    <source>
        <dbReference type="SAM" id="Coils"/>
    </source>
</evidence>
<dbReference type="SUPFAM" id="SSF81324">
    <property type="entry name" value="Voltage-gated potassium channels"/>
    <property type="match status" value="1"/>
</dbReference>
<evidence type="ECO:0000256" key="2">
    <source>
        <dbReference type="SAM" id="Phobius"/>
    </source>
</evidence>
<dbReference type="Pfam" id="PF07885">
    <property type="entry name" value="Ion_trans_2"/>
    <property type="match status" value="1"/>
</dbReference>
<keyword evidence="5" id="KW-1185">Reference proteome</keyword>
<dbReference type="InterPro" id="IPR013099">
    <property type="entry name" value="K_chnl_dom"/>
</dbReference>
<evidence type="ECO:0000259" key="3">
    <source>
        <dbReference type="Pfam" id="PF07885"/>
    </source>
</evidence>
<protein>
    <recommendedName>
        <fullName evidence="3">Potassium channel domain-containing protein</fullName>
    </recommendedName>
</protein>
<evidence type="ECO:0000313" key="4">
    <source>
        <dbReference type="EMBL" id="TNV82288.1"/>
    </source>
</evidence>
<keyword evidence="2" id="KW-0472">Membrane</keyword>
<dbReference type="GO" id="GO:0016286">
    <property type="term" value="F:small conductance calcium-activated potassium channel activity"/>
    <property type="evidence" value="ECO:0007669"/>
    <property type="project" value="InterPro"/>
</dbReference>
<dbReference type="PANTHER" id="PTHR10153">
    <property type="entry name" value="SMALL CONDUCTANCE CALCIUM-ACTIVATED POTASSIUM CHANNEL"/>
    <property type="match status" value="1"/>
</dbReference>
<sequence length="529" mass="61559">MIISHPRQLQDFVQNDYKEFVKRNMIVNAQLLTRINRSVNPLNKMNSQNAPSSTYAPSSIIENQDGLPVRLHGKMKYAEEISTKQRRIKIATVIRAIMASIVVCLMQLQNEMLVDNEYKISQSINILKTMVTCLTTLEICIIVMFFTEKLALFKLKNDLTRQNSINLISPLNKYRRAMILDILLHLVICPPGVEIQFQLLQEGRAHILYTWDMICACIGLIRLHIFIQLVPQFSPYTSPQAKRVCHTTGAKANTQFTWKSIVKKRPYTMLACTILVSIIILGVLIRNLERSNLDRNGKLDYLWDSFWLVIITMLTVGYGDIFIFVNISRMVFMLAIAWGFLIYSLFIVSMNVLTTLTQEEKVVYDTIVHQEKVDGLKQSAGTTIAKFLVFAHRHRKRLNKEEWLKKKAECASQRQIERVRKQIQEYQCMKVYSELVFYCQIFRKERKYQISEKLDLDRVLTRMDTQIIDAHTFERLLTQTIDDADQLSQNIQNDQTDINNAHTKLKKMSNQSIKKIRLLAHKLGIQNPY</sequence>